<dbReference type="PANTHER" id="PTHR48014">
    <property type="entry name" value="SERINE/THREONINE-PROTEIN KINASE FRAY2"/>
    <property type="match status" value="1"/>
</dbReference>
<dbReference type="OrthoDB" id="248923at2759"/>
<dbReference type="Proteomes" id="UP000654370">
    <property type="component" value="Unassembled WGS sequence"/>
</dbReference>
<dbReference type="GO" id="GO:0005524">
    <property type="term" value="F:ATP binding"/>
    <property type="evidence" value="ECO:0007669"/>
    <property type="project" value="UniProtKB-UniRule"/>
</dbReference>
<evidence type="ECO:0000256" key="2">
    <source>
        <dbReference type="ARBA" id="ARBA00022741"/>
    </source>
</evidence>
<dbReference type="Pfam" id="PF00069">
    <property type="entry name" value="Pkinase"/>
    <property type="match status" value="1"/>
</dbReference>
<keyword evidence="3 4" id="KW-0067">ATP-binding</keyword>
<evidence type="ECO:0000259" key="6">
    <source>
        <dbReference type="PROSITE" id="PS50011"/>
    </source>
</evidence>
<protein>
    <recommendedName>
        <fullName evidence="6">Protein kinase domain-containing protein</fullName>
    </recommendedName>
</protein>
<keyword evidence="2 4" id="KW-0547">Nucleotide-binding</keyword>
<dbReference type="GO" id="GO:0006611">
    <property type="term" value="P:protein export from nucleus"/>
    <property type="evidence" value="ECO:0007669"/>
    <property type="project" value="TreeGrafter"/>
</dbReference>
<organism evidence="7 8">
    <name type="scientific">Mortierella isabellina</name>
    <name type="common">Filamentous fungus</name>
    <name type="synonym">Umbelopsis isabellina</name>
    <dbReference type="NCBI Taxonomy" id="91625"/>
    <lineage>
        <taxon>Eukaryota</taxon>
        <taxon>Fungi</taxon>
        <taxon>Fungi incertae sedis</taxon>
        <taxon>Mucoromycota</taxon>
        <taxon>Mucoromycotina</taxon>
        <taxon>Umbelopsidomycetes</taxon>
        <taxon>Umbelopsidales</taxon>
        <taxon>Umbelopsidaceae</taxon>
        <taxon>Umbelopsis</taxon>
    </lineage>
</organism>
<dbReference type="SMART" id="SM00220">
    <property type="entry name" value="S_TKc"/>
    <property type="match status" value="1"/>
</dbReference>
<dbReference type="InterPro" id="IPR011009">
    <property type="entry name" value="Kinase-like_dom_sf"/>
</dbReference>
<evidence type="ECO:0000256" key="3">
    <source>
        <dbReference type="ARBA" id="ARBA00022840"/>
    </source>
</evidence>
<comment type="similarity">
    <text evidence="1">Belongs to the protein kinase superfamily. STE Ser/Thr protein kinase family. STE20 subfamily.</text>
</comment>
<sequence>MAMACATRPHILDPGKHSESWSFMSHNKLPAIVTSRHCLLPRPKSATTTQLTKEDVKHVESFIAPQRPRLNSFFNHTTVENAAQDRLLKVIAPSASSSAILVRPNDYERQRRRASSQSNITDIPRRMSTGNQLKSVPEDVPVFSTKTLYFFLGYGATATVTLATYRKTHQVAIKMVDMDLFEQCQIDELRREIQIMSLCRHENVLPVHRSFMHDSKLCIVTPVMTAGSCHDVLRRYRKGLEEPIIACIIRQAVRGLCYLHRNNLVHRDIKAANLLINRETGNVRLADFGVSSSLLECESRRVRNSFVGTPAWMAPEIVDGSGYDHQVDIWSLAITALELAYGHAPNSKYSPIKVLISTLRDAAPILDPAQCCHDYSPMFAQFIRLCLNKDPQLRPTAAELMKHPFLTKAPPPAYLVSHIKTYTIMELQARSKEAKLVHSIVLTLQLPTLDFREKKKHFDMLFADPWEFPAAPQPNHKQRETGFYIQDPISNTVDVDCPTSEAITPPSTPPPQCLSSSSSSQYDLSDNNSTITFRRKPRPMSENLSDRKGSMHMPNSDTDDERYHISRRGRFVITSEVAYR</sequence>
<feature type="region of interest" description="Disordered" evidence="5">
    <location>
        <begin position="495"/>
        <end position="561"/>
    </location>
</feature>
<dbReference type="PANTHER" id="PTHR48014:SF21">
    <property type="entry name" value="SERINE_THREONINE-PROTEIN KINASE FRAY2"/>
    <property type="match status" value="1"/>
</dbReference>
<evidence type="ECO:0000313" key="8">
    <source>
        <dbReference type="Proteomes" id="UP000654370"/>
    </source>
</evidence>
<dbReference type="GO" id="GO:0043539">
    <property type="term" value="F:protein serine/threonine kinase activator activity"/>
    <property type="evidence" value="ECO:0007669"/>
    <property type="project" value="InterPro"/>
</dbReference>
<reference evidence="7" key="1">
    <citation type="submission" date="2020-12" db="EMBL/GenBank/DDBJ databases">
        <title>Metabolic potential, ecology and presence of endohyphal bacteria is reflected in genomic diversity of Mucoromycotina.</title>
        <authorList>
            <person name="Muszewska A."/>
            <person name="Okrasinska A."/>
            <person name="Steczkiewicz K."/>
            <person name="Drgas O."/>
            <person name="Orlowska M."/>
            <person name="Perlinska-Lenart U."/>
            <person name="Aleksandrzak-Piekarczyk T."/>
            <person name="Szatraj K."/>
            <person name="Zielenkiewicz U."/>
            <person name="Pilsyk S."/>
            <person name="Malc E."/>
            <person name="Mieczkowski P."/>
            <person name="Kruszewska J.S."/>
            <person name="Biernat P."/>
            <person name="Pawlowska J."/>
        </authorList>
    </citation>
    <scope>NUCLEOTIDE SEQUENCE</scope>
    <source>
        <strain evidence="7">WA0000067209</strain>
    </source>
</reference>
<dbReference type="InterPro" id="IPR017441">
    <property type="entry name" value="Protein_kinase_ATP_BS"/>
</dbReference>
<dbReference type="InterPro" id="IPR000719">
    <property type="entry name" value="Prot_kinase_dom"/>
</dbReference>
<feature type="domain" description="Protein kinase" evidence="6">
    <location>
        <begin position="146"/>
        <end position="406"/>
    </location>
</feature>
<dbReference type="Gene3D" id="1.10.510.10">
    <property type="entry name" value="Transferase(Phosphotransferase) domain 1"/>
    <property type="match status" value="1"/>
</dbReference>
<dbReference type="InterPro" id="IPR047173">
    <property type="entry name" value="STRAD_A/B-like"/>
</dbReference>
<dbReference type="Gene3D" id="3.30.200.20">
    <property type="entry name" value="Phosphorylase Kinase, domain 1"/>
    <property type="match status" value="1"/>
</dbReference>
<name>A0A8H7Q2V0_MORIS</name>
<dbReference type="InterPro" id="IPR008271">
    <property type="entry name" value="Ser/Thr_kinase_AS"/>
</dbReference>
<dbReference type="PROSITE" id="PS50011">
    <property type="entry name" value="PROTEIN_KINASE_DOM"/>
    <property type="match status" value="1"/>
</dbReference>
<keyword evidence="8" id="KW-1185">Reference proteome</keyword>
<gene>
    <name evidence="7" type="ORF">INT43_000724</name>
</gene>
<dbReference type="PROSITE" id="PS00108">
    <property type="entry name" value="PROTEIN_KINASE_ST"/>
    <property type="match status" value="1"/>
</dbReference>
<feature type="binding site" evidence="4">
    <location>
        <position position="174"/>
    </location>
    <ligand>
        <name>ATP</name>
        <dbReference type="ChEBI" id="CHEBI:30616"/>
    </ligand>
</feature>
<evidence type="ECO:0000256" key="5">
    <source>
        <dbReference type="SAM" id="MobiDB-lite"/>
    </source>
</evidence>
<evidence type="ECO:0000256" key="1">
    <source>
        <dbReference type="ARBA" id="ARBA00008874"/>
    </source>
</evidence>
<dbReference type="GO" id="GO:1902554">
    <property type="term" value="C:serine/threonine protein kinase complex"/>
    <property type="evidence" value="ECO:0007669"/>
    <property type="project" value="TreeGrafter"/>
</dbReference>
<dbReference type="AlphaFoldDB" id="A0A8H7Q2V0"/>
<dbReference type="EMBL" id="JAEPQZ010000002">
    <property type="protein sequence ID" value="KAG2184811.1"/>
    <property type="molecule type" value="Genomic_DNA"/>
</dbReference>
<dbReference type="PROSITE" id="PS00107">
    <property type="entry name" value="PROTEIN_KINASE_ATP"/>
    <property type="match status" value="1"/>
</dbReference>
<comment type="caution">
    <text evidence="7">The sequence shown here is derived from an EMBL/GenBank/DDBJ whole genome shotgun (WGS) entry which is preliminary data.</text>
</comment>
<accession>A0A8H7Q2V0</accession>
<evidence type="ECO:0000313" key="7">
    <source>
        <dbReference type="EMBL" id="KAG2184811.1"/>
    </source>
</evidence>
<dbReference type="GO" id="GO:0004672">
    <property type="term" value="F:protein kinase activity"/>
    <property type="evidence" value="ECO:0007669"/>
    <property type="project" value="InterPro"/>
</dbReference>
<dbReference type="SUPFAM" id="SSF56112">
    <property type="entry name" value="Protein kinase-like (PK-like)"/>
    <property type="match status" value="1"/>
</dbReference>
<feature type="compositionally biased region" description="Low complexity" evidence="5">
    <location>
        <begin position="513"/>
        <end position="529"/>
    </location>
</feature>
<proteinExistence type="inferred from homology"/>
<evidence type="ECO:0000256" key="4">
    <source>
        <dbReference type="PROSITE-ProRule" id="PRU10141"/>
    </source>
</evidence>
<feature type="region of interest" description="Disordered" evidence="5">
    <location>
        <begin position="106"/>
        <end position="132"/>
    </location>
</feature>